<evidence type="ECO:0000313" key="2">
    <source>
        <dbReference type="EMBL" id="GAA2692096.1"/>
    </source>
</evidence>
<reference evidence="2 3" key="1">
    <citation type="journal article" date="2019" name="Int. J. Syst. Evol. Microbiol.">
        <title>The Global Catalogue of Microorganisms (GCM) 10K type strain sequencing project: providing services to taxonomists for standard genome sequencing and annotation.</title>
        <authorList>
            <consortium name="The Broad Institute Genomics Platform"/>
            <consortium name="The Broad Institute Genome Sequencing Center for Infectious Disease"/>
            <person name="Wu L."/>
            <person name="Ma J."/>
        </authorList>
    </citation>
    <scope>NUCLEOTIDE SEQUENCE [LARGE SCALE GENOMIC DNA]</scope>
    <source>
        <strain evidence="2 3">JCM 16374</strain>
    </source>
</reference>
<proteinExistence type="predicted"/>
<gene>
    <name evidence="2" type="ORF">GCM10009864_78310</name>
</gene>
<dbReference type="Proteomes" id="UP001500994">
    <property type="component" value="Unassembled WGS sequence"/>
</dbReference>
<feature type="region of interest" description="Disordered" evidence="1">
    <location>
        <begin position="138"/>
        <end position="157"/>
    </location>
</feature>
<name>A0ABN3T2Y3_9ACTN</name>
<sequence length="157" mass="16713">MVRDVVAEVAAEELPVVDALAGFDDATVLQRLRRRSRRREPLGFGLDEVAVLVTPVVWLGVDQAAKRVADSAVDGASKGVKAVLRKVLRRPTASVVVPPLTPAQLGEVRRAMLEMAAQRGLAQEQAVVVADAVVARLAVPDDDPQDPGERTPPEGEA</sequence>
<feature type="compositionally biased region" description="Basic and acidic residues" evidence="1">
    <location>
        <begin position="147"/>
        <end position="157"/>
    </location>
</feature>
<protein>
    <submittedName>
        <fullName evidence="2">Uncharacterized protein</fullName>
    </submittedName>
</protein>
<accession>A0ABN3T2Y3</accession>
<keyword evidence="3" id="KW-1185">Reference proteome</keyword>
<evidence type="ECO:0000256" key="1">
    <source>
        <dbReference type="SAM" id="MobiDB-lite"/>
    </source>
</evidence>
<comment type="caution">
    <text evidence="2">The sequence shown here is derived from an EMBL/GenBank/DDBJ whole genome shotgun (WGS) entry which is preliminary data.</text>
</comment>
<organism evidence="2 3">
    <name type="scientific">Streptomyces lunalinharesii</name>
    <dbReference type="NCBI Taxonomy" id="333384"/>
    <lineage>
        <taxon>Bacteria</taxon>
        <taxon>Bacillati</taxon>
        <taxon>Actinomycetota</taxon>
        <taxon>Actinomycetes</taxon>
        <taxon>Kitasatosporales</taxon>
        <taxon>Streptomycetaceae</taxon>
        <taxon>Streptomyces</taxon>
    </lineage>
</organism>
<dbReference type="EMBL" id="BAAARK010000059">
    <property type="protein sequence ID" value="GAA2692096.1"/>
    <property type="molecule type" value="Genomic_DNA"/>
</dbReference>
<evidence type="ECO:0000313" key="3">
    <source>
        <dbReference type="Proteomes" id="UP001500994"/>
    </source>
</evidence>